<organism evidence="3 4">
    <name type="scientific">Paenibacillus campinasensis</name>
    <dbReference type="NCBI Taxonomy" id="66347"/>
    <lineage>
        <taxon>Bacteria</taxon>
        <taxon>Bacillati</taxon>
        <taxon>Bacillota</taxon>
        <taxon>Bacilli</taxon>
        <taxon>Bacillales</taxon>
        <taxon>Paenibacillaceae</taxon>
        <taxon>Paenibacillus</taxon>
    </lineage>
</organism>
<dbReference type="Gene3D" id="1.10.260.40">
    <property type="entry name" value="lambda repressor-like DNA-binding domains"/>
    <property type="match status" value="1"/>
</dbReference>
<name>A0ABW9T7F3_9BACL</name>
<proteinExistence type="predicted"/>
<dbReference type="SUPFAM" id="SSF47413">
    <property type="entry name" value="lambda repressor-like DNA-binding domains"/>
    <property type="match status" value="1"/>
</dbReference>
<dbReference type="PROSITE" id="PS50943">
    <property type="entry name" value="HTH_CROC1"/>
    <property type="match status" value="1"/>
</dbReference>
<evidence type="ECO:0000313" key="3">
    <source>
        <dbReference type="EMBL" id="MUG68668.1"/>
    </source>
</evidence>
<feature type="domain" description="HTH cro/C1-type" evidence="2">
    <location>
        <begin position="29"/>
        <end position="83"/>
    </location>
</feature>
<reference evidence="3 4" key="1">
    <citation type="submission" date="2019-11" db="EMBL/GenBank/DDBJ databases">
        <title>Draft genome sequences of five Paenibacillus species of dairy origin.</title>
        <authorList>
            <person name="Olajide A.M."/>
            <person name="Chen S."/>
            <person name="Lapointe G."/>
        </authorList>
    </citation>
    <scope>NUCLEOTIDE SEQUENCE [LARGE SCALE GENOMIC DNA]</scope>
    <source>
        <strain evidence="3 4">3CS1</strain>
    </source>
</reference>
<gene>
    <name evidence="3" type="ORF">GNP94_22105</name>
</gene>
<dbReference type="CDD" id="cd00093">
    <property type="entry name" value="HTH_XRE"/>
    <property type="match status" value="1"/>
</dbReference>
<dbReference type="PANTHER" id="PTHR46558">
    <property type="entry name" value="TRACRIPTIONAL REGULATORY PROTEIN-RELATED-RELATED"/>
    <property type="match status" value="1"/>
</dbReference>
<evidence type="ECO:0000259" key="2">
    <source>
        <dbReference type="PROSITE" id="PS50943"/>
    </source>
</evidence>
<dbReference type="EMBL" id="WOAA01000031">
    <property type="protein sequence ID" value="MUG68668.1"/>
    <property type="molecule type" value="Genomic_DNA"/>
</dbReference>
<protein>
    <submittedName>
        <fullName evidence="3">Helix-turn-helix domain-containing protein</fullName>
    </submittedName>
</protein>
<evidence type="ECO:0000256" key="1">
    <source>
        <dbReference type="ARBA" id="ARBA00023125"/>
    </source>
</evidence>
<keyword evidence="1" id="KW-0238">DNA-binding</keyword>
<evidence type="ECO:0000313" key="4">
    <source>
        <dbReference type="Proteomes" id="UP000435177"/>
    </source>
</evidence>
<keyword evidence="4" id="KW-1185">Reference proteome</keyword>
<dbReference type="Pfam" id="PF01381">
    <property type="entry name" value="HTH_3"/>
    <property type="match status" value="1"/>
</dbReference>
<dbReference type="PANTHER" id="PTHR46558:SF14">
    <property type="entry name" value="HTH-TYPE TRANSCRIPTIONAL REGULATOR ANSR"/>
    <property type="match status" value="1"/>
</dbReference>
<dbReference type="InterPro" id="IPR010982">
    <property type="entry name" value="Lambda_DNA-bd_dom_sf"/>
</dbReference>
<dbReference type="SMART" id="SM00530">
    <property type="entry name" value="HTH_XRE"/>
    <property type="match status" value="1"/>
</dbReference>
<sequence>MLHLFFSNTMLQFYKMIFDGWFVMFADRLSYLRSIKKKTQQEMADAIGVTRPAYTAYESGNRKPDYETLNKIVDVLETNADYLLGRTDDPSPYRNKSDHDIEFEDIIGHPVHGAFFKGYLDAPEEKKEQMRQFLKFILEQERDRKPGDRQDQ</sequence>
<dbReference type="InterPro" id="IPR001387">
    <property type="entry name" value="Cro/C1-type_HTH"/>
</dbReference>
<dbReference type="Proteomes" id="UP000435177">
    <property type="component" value="Unassembled WGS sequence"/>
</dbReference>
<comment type="caution">
    <text evidence="3">The sequence shown here is derived from an EMBL/GenBank/DDBJ whole genome shotgun (WGS) entry which is preliminary data.</text>
</comment>
<accession>A0ABW9T7F3</accession>